<feature type="region of interest" description="Disordered" evidence="6">
    <location>
        <begin position="275"/>
        <end position="324"/>
    </location>
</feature>
<feature type="region of interest" description="Disordered" evidence="6">
    <location>
        <begin position="738"/>
        <end position="767"/>
    </location>
</feature>
<dbReference type="InterPro" id="IPR000719">
    <property type="entry name" value="Prot_kinase_dom"/>
</dbReference>
<sequence>MVLRRGAGVRRRTARAGTASGSGAWVGSVQGREGFGPEPAVGLAVPGVEDAGVQFMGSQEFADQAIVVGVSSHELVVGLLHKHGPLRPYGVTVFRDRHRVGERQAQPSVLLGALDQYGEHAPPVHERLEPAEAARSRTRAASTRAIRLGLVPMRSATWVRMPFNSRVQRFRSSGWHRASSRSWCRAASRATRARKRVSSRDSVSRTVSFTDAVNCPRTIARSILPRKSIRGATPSLECPSAWVSSLTRALRSSMKYLPNHPRAWVCVSRVGRRSGRAPAADSSATRIRSNAVGAGPPARARAALRERRRTRRTSSCTRTRSRGGLGTFGRNGCGRAGLCDRLWHRVAAADTQPGGCSGIGGVMEPLGRGDPQQVGGFRLVGRLGYGATASVFLGRAPDGTAVAVKTVHPHLSHDHGGFRYRFVREVQAARKVNSPFTPVVLAADPYAHVPWLAIEFVPGIPLSTVVEEFGPLPEASLLALAAGLFTALAEIHAVGLVHRDVKPSNIVLGIEGPKVIDFGVATPDDGTTAGPTETGHTVGTLGFMSPEQFERADVGPKSDVFAAGAVLAWAATGRPAFPGNSLPVLFANLTTRAPDLDGLPASLAPLVEAALAKDPAARPTALAARAMLPAPPVHASAEHGWLAPTVTHAGERKPVGGDRLAGHGLQPRQQHHRGLHHWHRPRPGSHLVGAVQRLRQLGIRRRVEARWLNHGRGPNPTPLTDSFRPAGFRPAGRKAAQAIHSGEHTSTTIAAPPATSPAPASPGPTRS</sequence>
<dbReference type="EMBL" id="MWQN01000001">
    <property type="protein sequence ID" value="OPC84701.1"/>
    <property type="molecule type" value="Genomic_DNA"/>
</dbReference>
<protein>
    <recommendedName>
        <fullName evidence="7">Protein kinase domain-containing protein</fullName>
    </recommendedName>
</protein>
<keyword evidence="3" id="KW-0418">Kinase</keyword>
<dbReference type="Pfam" id="PF00069">
    <property type="entry name" value="Pkinase"/>
    <property type="match status" value="1"/>
</dbReference>
<evidence type="ECO:0000256" key="1">
    <source>
        <dbReference type="ARBA" id="ARBA00022679"/>
    </source>
</evidence>
<dbReference type="CDD" id="cd14014">
    <property type="entry name" value="STKc_PknB_like"/>
    <property type="match status" value="1"/>
</dbReference>
<keyword evidence="1" id="KW-0808">Transferase</keyword>
<evidence type="ECO:0000313" key="9">
    <source>
        <dbReference type="Proteomes" id="UP000190037"/>
    </source>
</evidence>
<feature type="compositionally biased region" description="Pro residues" evidence="6">
    <location>
        <begin position="754"/>
        <end position="767"/>
    </location>
</feature>
<evidence type="ECO:0000313" key="8">
    <source>
        <dbReference type="EMBL" id="OPC84701.1"/>
    </source>
</evidence>
<dbReference type="PROSITE" id="PS00108">
    <property type="entry name" value="PROTEIN_KINASE_ST"/>
    <property type="match status" value="1"/>
</dbReference>
<dbReference type="AlphaFoldDB" id="A0A1T3P6V7"/>
<dbReference type="GO" id="GO:0004674">
    <property type="term" value="F:protein serine/threonine kinase activity"/>
    <property type="evidence" value="ECO:0007669"/>
    <property type="project" value="TreeGrafter"/>
</dbReference>
<organism evidence="8 9">
    <name type="scientific">Embleya scabrispora</name>
    <dbReference type="NCBI Taxonomy" id="159449"/>
    <lineage>
        <taxon>Bacteria</taxon>
        <taxon>Bacillati</taxon>
        <taxon>Actinomycetota</taxon>
        <taxon>Actinomycetes</taxon>
        <taxon>Kitasatosporales</taxon>
        <taxon>Streptomycetaceae</taxon>
        <taxon>Embleya</taxon>
    </lineage>
</organism>
<dbReference type="Gene3D" id="1.10.510.10">
    <property type="entry name" value="Transferase(Phosphotransferase) domain 1"/>
    <property type="match status" value="1"/>
</dbReference>
<reference evidence="8 9" key="1">
    <citation type="submission" date="2017-03" db="EMBL/GenBank/DDBJ databases">
        <title>Draft genome sequence of Streptomyces scabrisporus NF3, endophyte isolated from Amphipterygium adstringens.</title>
        <authorList>
            <person name="Vazquez M."/>
            <person name="Ceapa C.D."/>
            <person name="Rodriguez Luna D."/>
            <person name="Sanchez Esquivel S."/>
        </authorList>
    </citation>
    <scope>NUCLEOTIDE SEQUENCE [LARGE SCALE GENOMIC DNA]</scope>
    <source>
        <strain evidence="8 9">NF3</strain>
    </source>
</reference>
<dbReference type="STRING" id="159449.B4N89_30655"/>
<proteinExistence type="predicted"/>
<evidence type="ECO:0000256" key="3">
    <source>
        <dbReference type="ARBA" id="ARBA00022777"/>
    </source>
</evidence>
<dbReference type="GO" id="GO:0005524">
    <property type="term" value="F:ATP binding"/>
    <property type="evidence" value="ECO:0007669"/>
    <property type="project" value="UniProtKB-UniRule"/>
</dbReference>
<evidence type="ECO:0000256" key="5">
    <source>
        <dbReference type="PROSITE-ProRule" id="PRU10141"/>
    </source>
</evidence>
<dbReference type="Proteomes" id="UP000190037">
    <property type="component" value="Unassembled WGS sequence"/>
</dbReference>
<comment type="caution">
    <text evidence="8">The sequence shown here is derived from an EMBL/GenBank/DDBJ whole genome shotgun (WGS) entry which is preliminary data.</text>
</comment>
<feature type="region of interest" description="Disordered" evidence="6">
    <location>
        <begin position="1"/>
        <end position="31"/>
    </location>
</feature>
<dbReference type="PANTHER" id="PTHR43289">
    <property type="entry name" value="MITOGEN-ACTIVATED PROTEIN KINASE KINASE KINASE 20-RELATED"/>
    <property type="match status" value="1"/>
</dbReference>
<accession>A0A1T3P6V7</accession>
<dbReference type="PROSITE" id="PS00107">
    <property type="entry name" value="PROTEIN_KINASE_ATP"/>
    <property type="match status" value="1"/>
</dbReference>
<evidence type="ECO:0000256" key="4">
    <source>
        <dbReference type="ARBA" id="ARBA00022840"/>
    </source>
</evidence>
<keyword evidence="4 5" id="KW-0067">ATP-binding</keyword>
<dbReference type="SUPFAM" id="SSF56112">
    <property type="entry name" value="Protein kinase-like (PK-like)"/>
    <property type="match status" value="1"/>
</dbReference>
<evidence type="ECO:0000256" key="2">
    <source>
        <dbReference type="ARBA" id="ARBA00022741"/>
    </source>
</evidence>
<feature type="domain" description="Protein kinase" evidence="7">
    <location>
        <begin position="377"/>
        <end position="642"/>
    </location>
</feature>
<dbReference type="Gene3D" id="3.30.200.20">
    <property type="entry name" value="Phosphorylase Kinase, domain 1"/>
    <property type="match status" value="1"/>
</dbReference>
<dbReference type="PROSITE" id="PS50011">
    <property type="entry name" value="PROTEIN_KINASE_DOM"/>
    <property type="match status" value="1"/>
</dbReference>
<dbReference type="InterPro" id="IPR017441">
    <property type="entry name" value="Protein_kinase_ATP_BS"/>
</dbReference>
<evidence type="ECO:0000259" key="7">
    <source>
        <dbReference type="PROSITE" id="PS50011"/>
    </source>
</evidence>
<evidence type="ECO:0000256" key="6">
    <source>
        <dbReference type="SAM" id="MobiDB-lite"/>
    </source>
</evidence>
<dbReference type="SMART" id="SM00220">
    <property type="entry name" value="S_TKc"/>
    <property type="match status" value="1"/>
</dbReference>
<dbReference type="InterPro" id="IPR011009">
    <property type="entry name" value="Kinase-like_dom_sf"/>
</dbReference>
<feature type="binding site" evidence="5">
    <location>
        <position position="405"/>
    </location>
    <ligand>
        <name>ATP</name>
        <dbReference type="ChEBI" id="CHEBI:30616"/>
    </ligand>
</feature>
<dbReference type="InterPro" id="IPR008271">
    <property type="entry name" value="Ser/Thr_kinase_AS"/>
</dbReference>
<gene>
    <name evidence="8" type="ORF">B4N89_30655</name>
</gene>
<dbReference type="PANTHER" id="PTHR43289:SF34">
    <property type="entry name" value="SERINE_THREONINE-PROTEIN KINASE YBDM-RELATED"/>
    <property type="match status" value="1"/>
</dbReference>
<name>A0A1T3P6V7_9ACTN</name>
<keyword evidence="9" id="KW-1185">Reference proteome</keyword>
<keyword evidence="2 5" id="KW-0547">Nucleotide-binding</keyword>